<evidence type="ECO:0000259" key="1">
    <source>
        <dbReference type="Pfam" id="PF03374"/>
    </source>
</evidence>
<dbReference type="InterPro" id="IPR005039">
    <property type="entry name" value="Ant_C"/>
</dbReference>
<keyword evidence="4" id="KW-1185">Reference proteome</keyword>
<dbReference type="Pfam" id="PF08346">
    <property type="entry name" value="AntA"/>
    <property type="match status" value="1"/>
</dbReference>
<evidence type="ECO:0000313" key="3">
    <source>
        <dbReference type="EMBL" id="MBU9739703.1"/>
    </source>
</evidence>
<proteinExistence type="predicted"/>
<accession>A0A949K2F8</accession>
<comment type="caution">
    <text evidence="3">The sequence shown here is derived from an EMBL/GenBank/DDBJ whole genome shotgun (WGS) entry which is preliminary data.</text>
</comment>
<dbReference type="EMBL" id="JAHQCW010000078">
    <property type="protein sequence ID" value="MBU9739703.1"/>
    <property type="molecule type" value="Genomic_DNA"/>
</dbReference>
<sequence length="257" mass="29793">MYDLIRINYDTDQPTVSARDLHAGLEIEKRFSAWFETNSTGFVEGEDFSKPYLKVRVQKEGNREVSREVEDYDLSVEMAKHICLMSRTEKGRQCRQYLIELEGAWNSPEQVMARALKFAQRSMDSLKERCKFLGGQVVEQQKVIADLQPKASYYDMILQCKDLIATTVISKDYGMSAKKFNAMLHDMGVQYKQGDTWVLYARYQGNGYLKTKTHNYADSKGIQHSCEHAYWTQKGRLFLYDFLRQEGVVPVIERGTV</sequence>
<dbReference type="Pfam" id="PF03374">
    <property type="entry name" value="ANT"/>
    <property type="match status" value="1"/>
</dbReference>
<evidence type="ECO:0000313" key="4">
    <source>
        <dbReference type="Proteomes" id="UP000712157"/>
    </source>
</evidence>
<dbReference type="GO" id="GO:0003677">
    <property type="term" value="F:DNA binding"/>
    <property type="evidence" value="ECO:0007669"/>
    <property type="project" value="InterPro"/>
</dbReference>
<feature type="domain" description="Antirepressor protein C-terminal" evidence="1">
    <location>
        <begin position="142"/>
        <end position="244"/>
    </location>
</feature>
<protein>
    <submittedName>
        <fullName evidence="3">Phage antirepressor KilAC domain-containing protein</fullName>
    </submittedName>
</protein>
<dbReference type="Proteomes" id="UP000712157">
    <property type="component" value="Unassembled WGS sequence"/>
</dbReference>
<dbReference type="AlphaFoldDB" id="A0A949K2F8"/>
<evidence type="ECO:0000259" key="2">
    <source>
        <dbReference type="Pfam" id="PF08346"/>
    </source>
</evidence>
<reference evidence="3" key="1">
    <citation type="submission" date="2021-06" db="EMBL/GenBank/DDBJ databases">
        <title>Description of novel taxa of the family Lachnospiraceae.</title>
        <authorList>
            <person name="Chaplin A.V."/>
            <person name="Sokolova S.R."/>
            <person name="Pikina A.P."/>
            <person name="Korzhanova M."/>
            <person name="Belova V."/>
            <person name="Korostin D."/>
            <person name="Efimov B.A."/>
        </authorList>
    </citation>
    <scope>NUCLEOTIDE SEQUENCE</scope>
    <source>
        <strain evidence="3">ASD5720</strain>
    </source>
</reference>
<dbReference type="InterPro" id="IPR013557">
    <property type="entry name" value="AntA/B_antirep"/>
</dbReference>
<gene>
    <name evidence="3" type="ORF">KTH89_24505</name>
</gene>
<name>A0A949K2F8_9FIRM</name>
<organism evidence="3 4">
    <name type="scientific">Diplocloster agilis</name>
    <dbReference type="NCBI Taxonomy" id="2850323"/>
    <lineage>
        <taxon>Bacteria</taxon>
        <taxon>Bacillati</taxon>
        <taxon>Bacillota</taxon>
        <taxon>Clostridia</taxon>
        <taxon>Lachnospirales</taxon>
        <taxon>Lachnospiraceae</taxon>
        <taxon>Diplocloster</taxon>
    </lineage>
</organism>
<feature type="domain" description="AntA/AntB antirepressor" evidence="2">
    <location>
        <begin position="16"/>
        <end position="88"/>
    </location>
</feature>
<dbReference type="RefSeq" id="WP_238723444.1">
    <property type="nucleotide sequence ID" value="NZ_JAHQCW010000078.1"/>
</dbReference>